<proteinExistence type="inferred from homology"/>
<gene>
    <name evidence="6" type="ORF">LCGC14_2036760</name>
</gene>
<comment type="similarity">
    <text evidence="1">Belongs to the peptidase S8 family.</text>
</comment>
<dbReference type="Pfam" id="PF00082">
    <property type="entry name" value="Peptidase_S8"/>
    <property type="match status" value="1"/>
</dbReference>
<keyword evidence="2" id="KW-0645">Protease</keyword>
<dbReference type="PANTHER" id="PTHR43806">
    <property type="entry name" value="PEPTIDASE S8"/>
    <property type="match status" value="1"/>
</dbReference>
<evidence type="ECO:0000313" key="6">
    <source>
        <dbReference type="EMBL" id="KKL77252.1"/>
    </source>
</evidence>
<dbReference type="PROSITE" id="PS51892">
    <property type="entry name" value="SUBTILASE"/>
    <property type="match status" value="1"/>
</dbReference>
<dbReference type="GO" id="GO:0004252">
    <property type="term" value="F:serine-type endopeptidase activity"/>
    <property type="evidence" value="ECO:0007669"/>
    <property type="project" value="InterPro"/>
</dbReference>
<evidence type="ECO:0000256" key="4">
    <source>
        <dbReference type="ARBA" id="ARBA00022825"/>
    </source>
</evidence>
<feature type="domain" description="Peptidase S8/S53" evidence="5">
    <location>
        <begin position="1"/>
        <end position="148"/>
    </location>
</feature>
<dbReference type="InterPro" id="IPR023828">
    <property type="entry name" value="Peptidase_S8_Ser-AS"/>
</dbReference>
<dbReference type="InterPro" id="IPR000209">
    <property type="entry name" value="Peptidase_S8/S53_dom"/>
</dbReference>
<dbReference type="InterPro" id="IPR036852">
    <property type="entry name" value="Peptidase_S8/S53_dom_sf"/>
</dbReference>
<dbReference type="AlphaFoldDB" id="A0A0F9HQ70"/>
<dbReference type="PROSITE" id="PS00138">
    <property type="entry name" value="SUBTILASE_SER"/>
    <property type="match status" value="1"/>
</dbReference>
<dbReference type="PANTHER" id="PTHR43806:SF11">
    <property type="entry name" value="CEREVISIN-RELATED"/>
    <property type="match status" value="1"/>
</dbReference>
<evidence type="ECO:0000256" key="1">
    <source>
        <dbReference type="ARBA" id="ARBA00011073"/>
    </source>
</evidence>
<evidence type="ECO:0000259" key="5">
    <source>
        <dbReference type="Pfam" id="PF00082"/>
    </source>
</evidence>
<protein>
    <recommendedName>
        <fullName evidence="5">Peptidase S8/S53 domain-containing protein</fullName>
    </recommendedName>
</protein>
<dbReference type="Gene3D" id="3.40.50.200">
    <property type="entry name" value="Peptidase S8/S53 domain"/>
    <property type="match status" value="1"/>
</dbReference>
<dbReference type="EMBL" id="LAZR01023807">
    <property type="protein sequence ID" value="KKL77252.1"/>
    <property type="molecule type" value="Genomic_DNA"/>
</dbReference>
<comment type="caution">
    <text evidence="6">The sequence shown here is derived from an EMBL/GenBank/DDBJ whole genome shotgun (WGS) entry which is preliminary data.</text>
</comment>
<keyword evidence="4" id="KW-0720">Serine protease</keyword>
<organism evidence="6">
    <name type="scientific">marine sediment metagenome</name>
    <dbReference type="NCBI Taxonomy" id="412755"/>
    <lineage>
        <taxon>unclassified sequences</taxon>
        <taxon>metagenomes</taxon>
        <taxon>ecological metagenomes</taxon>
    </lineage>
</organism>
<name>A0A0F9HQ70_9ZZZZ</name>
<sequence length="369" mass="40131">VINLSLGGAGFSQTLKDATDYAISKNVVVVAASGNTGSATVNYPAGNPNVIGVGATDSSDNIASFSTYNSTVDVSAPGVNIASTYYNSGQHAYAYMSGTSMAAPHVAGLAGLVKSKWPAYTVSQVASRIQNYSDDKGSPGRDNYYGHGRINVQRALGPGASSNVSVSTSASRKKIRTGKIVVIKGRVRPAKTGTVAIRFKKTISKKVRVRKNGRIVIRTKKVTTGWRTAKRTRLNGSSIYATRIRLNTRARYVFAVKYGSVSSRAMVVYAVGKRIKRKARKLVSINVSGKRVKLGRKIKISGRRLKGKGKVRVVIKYKLGKSRWRTSKIFRIKGRNYKAFVRPHKPGKYVFSVKVGKRTSPNKAVYFVR</sequence>
<dbReference type="GO" id="GO:0006508">
    <property type="term" value="P:proteolysis"/>
    <property type="evidence" value="ECO:0007669"/>
    <property type="project" value="UniProtKB-KW"/>
</dbReference>
<accession>A0A0F9HQ70</accession>
<dbReference type="InterPro" id="IPR050131">
    <property type="entry name" value="Peptidase_S8_subtilisin-like"/>
</dbReference>
<evidence type="ECO:0000256" key="2">
    <source>
        <dbReference type="ARBA" id="ARBA00022670"/>
    </source>
</evidence>
<feature type="non-terminal residue" evidence="6">
    <location>
        <position position="1"/>
    </location>
</feature>
<keyword evidence="3" id="KW-0378">Hydrolase</keyword>
<dbReference type="SUPFAM" id="SSF52743">
    <property type="entry name" value="Subtilisin-like"/>
    <property type="match status" value="1"/>
</dbReference>
<evidence type="ECO:0000256" key="3">
    <source>
        <dbReference type="ARBA" id="ARBA00022801"/>
    </source>
</evidence>
<reference evidence="6" key="1">
    <citation type="journal article" date="2015" name="Nature">
        <title>Complex archaea that bridge the gap between prokaryotes and eukaryotes.</title>
        <authorList>
            <person name="Spang A."/>
            <person name="Saw J.H."/>
            <person name="Jorgensen S.L."/>
            <person name="Zaremba-Niedzwiedzka K."/>
            <person name="Martijn J."/>
            <person name="Lind A.E."/>
            <person name="van Eijk R."/>
            <person name="Schleper C."/>
            <person name="Guy L."/>
            <person name="Ettema T.J."/>
        </authorList>
    </citation>
    <scope>NUCLEOTIDE SEQUENCE</scope>
</reference>